<dbReference type="AlphaFoldDB" id="A0A1E8GKE2"/>
<evidence type="ECO:0000256" key="3">
    <source>
        <dbReference type="ARBA" id="ARBA00022723"/>
    </source>
</evidence>
<keyword evidence="3" id="KW-0479">Metal-binding</keyword>
<dbReference type="RefSeq" id="WP_070793094.1">
    <property type="nucleotide sequence ID" value="NZ_MKIR01000024.1"/>
</dbReference>
<sequence>MIYFDNAATTKPYPQVLKTYTDVATRIWGNPSSLHSLGNTADKLLELSRKQISELINVNTDEIYFTSGGTESDNWLLKGTALEKEKFGKHIIVSAIEHPAIKESAHWLEKRGFNVDYAPVDKKGFVNVDKLAALIDDDTTVVSIMAVNNEVGSIQPLKEIAELLSDKPNITFHVDAVQAIGKVPVENYLLDRVDMASFSSHKFHGVRGVGLAYIKEGKKIEPLLSGGGQENNLRSTTENIAGIAATARALRLTLEDMSAKNQHLARMKEVIVNQLTTYDGVEIFSGTENFVPNIITFGIKGVRGEVLVHAFEEREIFISTTSACSSKAGSAASTLIAMNVRPEVATSAVRISLDEENSMAEVEQFLTVFNHLYDKFQKIR</sequence>
<evidence type="ECO:0000256" key="7">
    <source>
        <dbReference type="RuleBase" id="RU004504"/>
    </source>
</evidence>
<evidence type="ECO:0000259" key="8">
    <source>
        <dbReference type="Pfam" id="PF00266"/>
    </source>
</evidence>
<dbReference type="STRING" id="1859473.BG261_07390"/>
<dbReference type="Pfam" id="PF00266">
    <property type="entry name" value="Aminotran_5"/>
    <property type="match status" value="1"/>
</dbReference>
<dbReference type="InterPro" id="IPR020578">
    <property type="entry name" value="Aminotrans_V_PyrdxlP_BS"/>
</dbReference>
<dbReference type="GO" id="GO:0046872">
    <property type="term" value="F:metal ion binding"/>
    <property type="evidence" value="ECO:0007669"/>
    <property type="project" value="UniProtKB-KW"/>
</dbReference>
<evidence type="ECO:0000256" key="5">
    <source>
        <dbReference type="ARBA" id="ARBA00023004"/>
    </source>
</evidence>
<evidence type="ECO:0000313" key="9">
    <source>
        <dbReference type="EMBL" id="OFI48709.1"/>
    </source>
</evidence>
<comment type="cofactor">
    <cofactor evidence="1 7">
        <name>pyridoxal 5'-phosphate</name>
        <dbReference type="ChEBI" id="CHEBI:597326"/>
    </cofactor>
</comment>
<keyword evidence="9" id="KW-0032">Aminotransferase</keyword>
<dbReference type="PANTHER" id="PTHR11601">
    <property type="entry name" value="CYSTEINE DESULFURYLASE FAMILY MEMBER"/>
    <property type="match status" value="1"/>
</dbReference>
<evidence type="ECO:0000313" key="10">
    <source>
        <dbReference type="Proteomes" id="UP000178622"/>
    </source>
</evidence>
<accession>A0A1E8GKE2</accession>
<dbReference type="PROSITE" id="PS00595">
    <property type="entry name" value="AA_TRANSFER_CLASS_5"/>
    <property type="match status" value="1"/>
</dbReference>
<dbReference type="Gene3D" id="1.10.260.50">
    <property type="match status" value="1"/>
</dbReference>
<keyword evidence="10" id="KW-1185">Reference proteome</keyword>
<dbReference type="OrthoDB" id="9808002at2"/>
<dbReference type="Gene3D" id="3.90.1150.10">
    <property type="entry name" value="Aspartate Aminotransferase, domain 1"/>
    <property type="match status" value="1"/>
</dbReference>
<dbReference type="InterPro" id="IPR015424">
    <property type="entry name" value="PyrdxlP-dep_Trfase"/>
</dbReference>
<dbReference type="PIRSF" id="PIRSF005572">
    <property type="entry name" value="NifS"/>
    <property type="match status" value="1"/>
</dbReference>
<comment type="caution">
    <text evidence="9">The sequence shown here is derived from an EMBL/GenBank/DDBJ whole genome shotgun (WGS) entry which is preliminary data.</text>
</comment>
<dbReference type="InterPro" id="IPR016454">
    <property type="entry name" value="Cysteine_dSase"/>
</dbReference>
<keyword evidence="5" id="KW-0408">Iron</keyword>
<dbReference type="Proteomes" id="UP000178622">
    <property type="component" value="Unassembled WGS sequence"/>
</dbReference>
<comment type="similarity">
    <text evidence="2">Belongs to the class-V pyridoxal-phosphate-dependent aminotransferase family. NifS/IscS subfamily.</text>
</comment>
<keyword evidence="9" id="KW-0808">Transferase</keyword>
<evidence type="ECO:0000256" key="2">
    <source>
        <dbReference type="ARBA" id="ARBA00006490"/>
    </source>
</evidence>
<gene>
    <name evidence="9" type="ORF">BG261_07390</name>
</gene>
<evidence type="ECO:0000256" key="6">
    <source>
        <dbReference type="ARBA" id="ARBA00023014"/>
    </source>
</evidence>
<evidence type="ECO:0000256" key="1">
    <source>
        <dbReference type="ARBA" id="ARBA00001933"/>
    </source>
</evidence>
<evidence type="ECO:0000256" key="4">
    <source>
        <dbReference type="ARBA" id="ARBA00022898"/>
    </source>
</evidence>
<protein>
    <submittedName>
        <fullName evidence="9">Aminotransferase V</fullName>
    </submittedName>
</protein>
<keyword evidence="6" id="KW-0411">Iron-sulfur</keyword>
<dbReference type="PANTHER" id="PTHR11601:SF50">
    <property type="entry name" value="CYSTEINE DESULFURASE ISCS 2-RELATED"/>
    <property type="match status" value="1"/>
</dbReference>
<organism evidence="9 10">
    <name type="scientific">Floricoccus tropicus</name>
    <dbReference type="NCBI Taxonomy" id="1859473"/>
    <lineage>
        <taxon>Bacteria</taxon>
        <taxon>Bacillati</taxon>
        <taxon>Bacillota</taxon>
        <taxon>Bacilli</taxon>
        <taxon>Lactobacillales</taxon>
        <taxon>Streptococcaceae</taxon>
        <taxon>Floricoccus</taxon>
    </lineage>
</organism>
<dbReference type="GO" id="GO:0008483">
    <property type="term" value="F:transaminase activity"/>
    <property type="evidence" value="ECO:0007669"/>
    <property type="project" value="UniProtKB-KW"/>
</dbReference>
<feature type="domain" description="Aminotransferase class V" evidence="8">
    <location>
        <begin position="2"/>
        <end position="365"/>
    </location>
</feature>
<dbReference type="InterPro" id="IPR015422">
    <property type="entry name" value="PyrdxlP-dep_Trfase_small"/>
</dbReference>
<dbReference type="EMBL" id="MKIR01000024">
    <property type="protein sequence ID" value="OFI48709.1"/>
    <property type="molecule type" value="Genomic_DNA"/>
</dbReference>
<dbReference type="InterPro" id="IPR015421">
    <property type="entry name" value="PyrdxlP-dep_Trfase_major"/>
</dbReference>
<reference evidence="10" key="1">
    <citation type="submission" date="2016-09" db="EMBL/GenBank/DDBJ databases">
        <title>Draft genome sequence of a novel species of the family Streptococcaceae isolated from flowers.</title>
        <authorList>
            <person name="Chuah L.-O."/>
            <person name="Yap K.-P."/>
            <person name="Thong K.L."/>
            <person name="Liong M.T."/>
            <person name="Ahmad R."/>
            <person name="Rusul G."/>
        </authorList>
    </citation>
    <scope>NUCLEOTIDE SEQUENCE [LARGE SCALE GENOMIC DNA]</scope>
    <source>
        <strain evidence="10">DF1</strain>
    </source>
</reference>
<dbReference type="FunFam" id="3.40.640.10:FF:000084">
    <property type="entry name" value="IscS-like cysteine desulfurase"/>
    <property type="match status" value="1"/>
</dbReference>
<dbReference type="Gene3D" id="3.40.640.10">
    <property type="entry name" value="Type I PLP-dependent aspartate aminotransferase-like (Major domain)"/>
    <property type="match status" value="1"/>
</dbReference>
<dbReference type="GO" id="GO:0031071">
    <property type="term" value="F:cysteine desulfurase activity"/>
    <property type="evidence" value="ECO:0007669"/>
    <property type="project" value="UniProtKB-ARBA"/>
</dbReference>
<name>A0A1E8GKE2_9LACT</name>
<dbReference type="InterPro" id="IPR000192">
    <property type="entry name" value="Aminotrans_V_dom"/>
</dbReference>
<dbReference type="GO" id="GO:0051536">
    <property type="term" value="F:iron-sulfur cluster binding"/>
    <property type="evidence" value="ECO:0007669"/>
    <property type="project" value="UniProtKB-KW"/>
</dbReference>
<keyword evidence="4" id="KW-0663">Pyridoxal phosphate</keyword>
<dbReference type="SUPFAM" id="SSF53383">
    <property type="entry name" value="PLP-dependent transferases"/>
    <property type="match status" value="1"/>
</dbReference>
<proteinExistence type="inferred from homology"/>